<name>A0A3N7HNH7_9BURK</name>
<reference evidence="2 3" key="1">
    <citation type="submission" date="2018-08" db="EMBL/GenBank/DDBJ databases">
        <authorList>
            <person name="Khan S.A."/>
            <person name="Jeon C.O."/>
            <person name="Chun B.H."/>
            <person name="Jeong S.E."/>
        </authorList>
    </citation>
    <scope>NUCLEOTIDE SEQUENCE [LARGE SCALE GENOMIC DNA]</scope>
    <source>
        <strain evidence="2 3">S-16</strain>
    </source>
</reference>
<evidence type="ECO:0000256" key="1">
    <source>
        <dbReference type="SAM" id="SignalP"/>
    </source>
</evidence>
<gene>
    <name evidence="2" type="ORF">DZC73_20320</name>
</gene>
<dbReference type="AlphaFoldDB" id="A0A3N7HNH7"/>
<comment type="caution">
    <text evidence="2">The sequence shown here is derived from an EMBL/GenBank/DDBJ whole genome shotgun (WGS) entry which is preliminary data.</text>
</comment>
<reference evidence="2 3" key="2">
    <citation type="submission" date="2018-12" db="EMBL/GenBank/DDBJ databases">
        <title>Rhizobacter gummiphilus sp. nov., a rubber-degrading bacterium isolated from the soil of a botanical garden in Japan.</title>
        <authorList>
            <person name="Shunsuke S.S."/>
        </authorList>
    </citation>
    <scope>NUCLEOTIDE SEQUENCE [LARGE SCALE GENOMIC DNA]</scope>
    <source>
        <strain evidence="2 3">S-16</strain>
    </source>
</reference>
<feature type="chain" id="PRO_5018017889" evidence="1">
    <location>
        <begin position="32"/>
        <end position="155"/>
    </location>
</feature>
<dbReference type="InterPro" id="IPR018673">
    <property type="entry name" value="DUF2141"/>
</dbReference>
<proteinExistence type="predicted"/>
<organism evidence="2 3">
    <name type="scientific">Piscinibacter terrae</name>
    <dbReference type="NCBI Taxonomy" id="2496871"/>
    <lineage>
        <taxon>Bacteria</taxon>
        <taxon>Pseudomonadati</taxon>
        <taxon>Pseudomonadota</taxon>
        <taxon>Betaproteobacteria</taxon>
        <taxon>Burkholderiales</taxon>
        <taxon>Sphaerotilaceae</taxon>
        <taxon>Piscinibacter</taxon>
    </lineage>
</organism>
<evidence type="ECO:0000313" key="2">
    <source>
        <dbReference type="EMBL" id="RQP22656.1"/>
    </source>
</evidence>
<dbReference type="RefSeq" id="WP_124542220.1">
    <property type="nucleotide sequence ID" value="NZ_QUSW01000006.1"/>
</dbReference>
<sequence>MTFEQGMNMKRKIRALAACAFLALPAVSSLAADLDVVVENIRNANGNLIIALYSPDTQQAFPAHPDKALRKIQVPAKEGKQTVHVENVSEGNFAVTIVHDENGNGTMDHNFLGMPREGFGFSNNPKVRFSLPSFEAASFHMTSGAKEISISLTYW</sequence>
<keyword evidence="1" id="KW-0732">Signal</keyword>
<feature type="signal peptide" evidence="1">
    <location>
        <begin position="1"/>
        <end position="31"/>
    </location>
</feature>
<protein>
    <submittedName>
        <fullName evidence="2">DUF2141 domain-containing protein</fullName>
    </submittedName>
</protein>
<dbReference type="EMBL" id="QUSW01000006">
    <property type="protein sequence ID" value="RQP22656.1"/>
    <property type="molecule type" value="Genomic_DNA"/>
</dbReference>
<accession>A0A3N7HNH7</accession>
<dbReference type="Pfam" id="PF09912">
    <property type="entry name" value="DUF2141"/>
    <property type="match status" value="1"/>
</dbReference>
<dbReference type="Proteomes" id="UP000267464">
    <property type="component" value="Unassembled WGS sequence"/>
</dbReference>
<evidence type="ECO:0000313" key="3">
    <source>
        <dbReference type="Proteomes" id="UP000267464"/>
    </source>
</evidence>
<keyword evidence="3" id="KW-1185">Reference proteome</keyword>